<sequence length="97" mass="10573">MEKSGERFPLSNLCPSLLASLAASFNLEPEAGYLVDAVWLYALAAGEILQAGGTVVDAGNGDLIAQRLINRRYKSSLGYLNEINELGDAQVSYWFQF</sequence>
<comment type="caution">
    <text evidence="1">The sequence shown here is derived from an EMBL/GenBank/DDBJ whole genome shotgun (WGS) entry which is preliminary data.</text>
</comment>
<dbReference type="EMBL" id="JTDF01008049">
    <property type="protein sequence ID" value="KAF8564692.1"/>
    <property type="molecule type" value="Genomic_DNA"/>
</dbReference>
<evidence type="ECO:0000313" key="1">
    <source>
        <dbReference type="EMBL" id="KAF8564692.1"/>
    </source>
</evidence>
<name>A0A8T0DB64_9TREM</name>
<keyword evidence="2" id="KW-1185">Reference proteome</keyword>
<gene>
    <name evidence="1" type="ORF">P879_03345</name>
</gene>
<proteinExistence type="predicted"/>
<evidence type="ECO:0000313" key="2">
    <source>
        <dbReference type="Proteomes" id="UP000699462"/>
    </source>
</evidence>
<organism evidence="1 2">
    <name type="scientific">Paragonimus westermani</name>
    <dbReference type="NCBI Taxonomy" id="34504"/>
    <lineage>
        <taxon>Eukaryota</taxon>
        <taxon>Metazoa</taxon>
        <taxon>Spiralia</taxon>
        <taxon>Lophotrochozoa</taxon>
        <taxon>Platyhelminthes</taxon>
        <taxon>Trematoda</taxon>
        <taxon>Digenea</taxon>
        <taxon>Plagiorchiida</taxon>
        <taxon>Troglotremata</taxon>
        <taxon>Troglotrematidae</taxon>
        <taxon>Paragonimus</taxon>
    </lineage>
</organism>
<dbReference type="AlphaFoldDB" id="A0A8T0DB64"/>
<dbReference type="Proteomes" id="UP000699462">
    <property type="component" value="Unassembled WGS sequence"/>
</dbReference>
<reference evidence="1 2" key="1">
    <citation type="submission" date="2019-07" db="EMBL/GenBank/DDBJ databases">
        <title>Annotation for the trematode Paragonimus westermani.</title>
        <authorList>
            <person name="Choi Y.-J."/>
        </authorList>
    </citation>
    <scope>NUCLEOTIDE SEQUENCE [LARGE SCALE GENOMIC DNA]</scope>
    <source>
        <strain evidence="1">180907_Pwestermani</strain>
    </source>
</reference>
<accession>A0A8T0DB64</accession>
<dbReference type="SUPFAM" id="SSF53822">
    <property type="entry name" value="Periplasmic binding protein-like I"/>
    <property type="match status" value="1"/>
</dbReference>
<dbReference type="Gene3D" id="3.40.50.2300">
    <property type="match status" value="1"/>
</dbReference>
<protein>
    <submittedName>
        <fullName evidence="1">Uncharacterized protein</fullName>
    </submittedName>
</protein>
<dbReference type="InterPro" id="IPR028082">
    <property type="entry name" value="Peripla_BP_I"/>
</dbReference>